<dbReference type="EMBL" id="CP165628">
    <property type="protein sequence ID" value="XDU73299.1"/>
    <property type="molecule type" value="Genomic_DNA"/>
</dbReference>
<keyword evidence="1" id="KW-0732">Signal</keyword>
<dbReference type="PIRSF" id="PIRSF014728">
    <property type="entry name" value="PqaA"/>
    <property type="match status" value="1"/>
</dbReference>
<dbReference type="Pfam" id="PF10142">
    <property type="entry name" value="PhoPQ_related"/>
    <property type="match status" value="1"/>
</dbReference>
<evidence type="ECO:0000313" key="2">
    <source>
        <dbReference type="EMBL" id="XDU73299.1"/>
    </source>
</evidence>
<evidence type="ECO:0000256" key="1">
    <source>
        <dbReference type="SAM" id="SignalP"/>
    </source>
</evidence>
<name>A0AB39VUJ0_9GAMM</name>
<organism evidence="2">
    <name type="scientific">Rouxiella sp. WC2420</name>
    <dbReference type="NCBI Taxonomy" id="3234145"/>
    <lineage>
        <taxon>Bacteria</taxon>
        <taxon>Pseudomonadati</taxon>
        <taxon>Pseudomonadota</taxon>
        <taxon>Gammaproteobacteria</taxon>
        <taxon>Enterobacterales</taxon>
        <taxon>Yersiniaceae</taxon>
        <taxon>Rouxiella</taxon>
    </lineage>
</organism>
<dbReference type="PANTHER" id="PTHR31497">
    <property type="entry name" value="AUTOCRINE PROLIFERATION REPRESSOR PROTEIN A"/>
    <property type="match status" value="1"/>
</dbReference>
<dbReference type="InterPro" id="IPR029058">
    <property type="entry name" value="AB_hydrolase_fold"/>
</dbReference>
<sequence length="474" mass="52276">MNKNIIFNLLLLFISSPVFAATVPPSVTCLPENQTNFSNAIPCYRQNLAATPLNYTLTSTQVYGDVQVNRYQLQSQSWSPSGLVLPAQWVENIAIAIPANPKPVRALIAADISEDLLYNVAEATRTITISVISIPSTNLIYANDGIPRNEDDSVSRSWRLFLDNPAQRQLLPLHVPMAATISQTIRLAKEELKEEGITQFIVTGASKRGWASWLTAISDPSVVAIVPFVADVLNTQQIMQHMYKTYGGNWPIAFQDYYNQNLDTLRTSANFTTLMKIEDPLQYLGTPYQAGLTIPKYIINASGDDFFIPDNTRYFYDQLPGVKSLRIAPNTDHNGIFNFIQQSLISFVNRIQNATALPILTTTYSGAVNNKQMTINFSEKPTQVVRWTATNTASRDFRYACGIRYLSSPLQVSGANTVSVSLTNTNPGWQASFIEATFSDGYVATSQVNIVPDAVYPTVAPPSDGAACQTLSGR</sequence>
<dbReference type="RefSeq" id="WP_369789781.1">
    <property type="nucleotide sequence ID" value="NZ_CP165628.1"/>
</dbReference>
<dbReference type="InterPro" id="IPR009199">
    <property type="entry name" value="PhoPQ-act_pathogen-rel_PqaA"/>
</dbReference>
<gene>
    <name evidence="2" type="ORF">AB3G37_04080</name>
</gene>
<dbReference type="SUPFAM" id="SSF53474">
    <property type="entry name" value="alpha/beta-Hydrolases"/>
    <property type="match status" value="1"/>
</dbReference>
<dbReference type="Gene3D" id="3.40.50.1820">
    <property type="entry name" value="alpha/beta hydrolase"/>
    <property type="match status" value="1"/>
</dbReference>
<reference evidence="2" key="1">
    <citation type="submission" date="2024-07" db="EMBL/GenBank/DDBJ databases">
        <authorList>
            <person name="Biller S.J."/>
        </authorList>
    </citation>
    <scope>NUCLEOTIDE SEQUENCE</scope>
    <source>
        <strain evidence="2">WC2420</strain>
    </source>
</reference>
<feature type="chain" id="PRO_5044228946" evidence="1">
    <location>
        <begin position="21"/>
        <end position="474"/>
    </location>
</feature>
<dbReference type="AlphaFoldDB" id="A0AB39VUJ0"/>
<proteinExistence type="predicted"/>
<protein>
    <submittedName>
        <fullName evidence="2">PhoPQ-activated protein PqaA family protein</fullName>
    </submittedName>
</protein>
<feature type="signal peptide" evidence="1">
    <location>
        <begin position="1"/>
        <end position="20"/>
    </location>
</feature>
<dbReference type="PANTHER" id="PTHR31497:SF0">
    <property type="entry name" value="AUTOCRINE PROLIFERATION REPRESSOR PROTEIN A"/>
    <property type="match status" value="1"/>
</dbReference>
<accession>A0AB39VUJ0</accession>